<dbReference type="EC" id="2.1.1.37" evidence="1"/>
<keyword evidence="5" id="KW-0680">Restriction system</keyword>
<evidence type="ECO:0000256" key="4">
    <source>
        <dbReference type="ARBA" id="ARBA00022691"/>
    </source>
</evidence>
<keyword evidence="2 7" id="KW-0489">Methyltransferase</keyword>
<evidence type="ECO:0000256" key="5">
    <source>
        <dbReference type="ARBA" id="ARBA00022747"/>
    </source>
</evidence>
<evidence type="ECO:0000313" key="9">
    <source>
        <dbReference type="EMBL" id="CNE05766.1"/>
    </source>
</evidence>
<keyword evidence="3 7" id="KW-0808">Transferase</keyword>
<evidence type="ECO:0000256" key="6">
    <source>
        <dbReference type="ARBA" id="ARBA00047422"/>
    </source>
</evidence>
<evidence type="ECO:0000256" key="7">
    <source>
        <dbReference type="PROSITE-ProRule" id="PRU01016"/>
    </source>
</evidence>
<name>A0ABM9S3J4_YEREN</name>
<dbReference type="InterPro" id="IPR029063">
    <property type="entry name" value="SAM-dependent_MTases_sf"/>
</dbReference>
<dbReference type="Proteomes" id="UP000041601">
    <property type="component" value="Unassembled WGS sequence"/>
</dbReference>
<dbReference type="SUPFAM" id="SSF53335">
    <property type="entry name" value="S-adenosyl-L-methionine-dependent methyltransferases"/>
    <property type="match status" value="1"/>
</dbReference>
<dbReference type="Gene3D" id="3.90.120.10">
    <property type="entry name" value="DNA Methylase, subunit A, domain 2"/>
    <property type="match status" value="1"/>
</dbReference>
<feature type="active site" evidence="7">
    <location>
        <position position="52"/>
    </location>
</feature>
<comment type="catalytic activity">
    <reaction evidence="6">
        <text>a 2'-deoxycytidine in DNA + S-adenosyl-L-methionine = a 5-methyl-2'-deoxycytidine in DNA + S-adenosyl-L-homocysteine + H(+)</text>
        <dbReference type="Rhea" id="RHEA:13681"/>
        <dbReference type="Rhea" id="RHEA-COMP:11369"/>
        <dbReference type="Rhea" id="RHEA-COMP:11370"/>
        <dbReference type="ChEBI" id="CHEBI:15378"/>
        <dbReference type="ChEBI" id="CHEBI:57856"/>
        <dbReference type="ChEBI" id="CHEBI:59789"/>
        <dbReference type="ChEBI" id="CHEBI:85452"/>
        <dbReference type="ChEBI" id="CHEBI:85454"/>
        <dbReference type="EC" id="2.1.1.37"/>
    </reaction>
</comment>
<comment type="caution">
    <text evidence="9">The sequence shown here is derived from an EMBL/GenBank/DDBJ whole genome shotgun (WGS) entry which is preliminary data.</text>
</comment>
<dbReference type="PANTHER" id="PTHR46098">
    <property type="entry name" value="TRNA (CYTOSINE(38)-C(5))-METHYLTRANSFERASE"/>
    <property type="match status" value="1"/>
</dbReference>
<evidence type="ECO:0000256" key="8">
    <source>
        <dbReference type="RuleBase" id="RU000416"/>
    </source>
</evidence>
<sequence>MWANDISADKMATYVANYGEEHFHLEDIWKVAANPGAILPEGVFLYTASFPCTDLSVAGARAGLAGVESGTLNAVLKILEYKKSVGDSPKVVMLENVSGFLTSHNGNDVAETVRALSNLNYIVDIIELDAALFTPQSRPRVFVIAVLRDIASSVMHIKQTDNIFDDWWQKFDEQPSLRSNKLKRIIASNEGLNWGLIDVPLPTQRTSELADIIDIDIQDDSKLWWDETRKQHLYSQMNPNHQAKLSVMIQSPSYVYGTVFRRMRAGSSMAELRTDGVAGCLRTPRGGSSKQILVRAGGGSWDVRLLTPREYARLQGVRDTFLLPDNLNKGYFAMGDAVCVPAIEHLSKHVLLPLFKGIE</sequence>
<dbReference type="GO" id="GO:0032259">
    <property type="term" value="P:methylation"/>
    <property type="evidence" value="ECO:0007669"/>
    <property type="project" value="UniProtKB-KW"/>
</dbReference>
<evidence type="ECO:0000256" key="3">
    <source>
        <dbReference type="ARBA" id="ARBA00022679"/>
    </source>
</evidence>
<keyword evidence="4 7" id="KW-0949">S-adenosyl-L-methionine</keyword>
<dbReference type="InterPro" id="IPR050750">
    <property type="entry name" value="C5-MTase"/>
</dbReference>
<reference evidence="9 10" key="1">
    <citation type="submission" date="2015-03" db="EMBL/GenBank/DDBJ databases">
        <authorList>
            <consortium name="Pathogen Informatics"/>
            <person name="Murphy D."/>
        </authorList>
    </citation>
    <scope>NUCLEOTIDE SEQUENCE [LARGE SCALE GENOMIC DNA]</scope>
    <source>
        <strain evidence="9 10">IP05342</strain>
    </source>
</reference>
<protein>
    <recommendedName>
        <fullName evidence="1">DNA (cytosine-5-)-methyltransferase</fullName>
        <ecNumber evidence="1">2.1.1.37</ecNumber>
    </recommendedName>
</protein>
<dbReference type="EMBL" id="CPXJ01000036">
    <property type="protein sequence ID" value="CNE05766.1"/>
    <property type="molecule type" value="Genomic_DNA"/>
</dbReference>
<proteinExistence type="inferred from homology"/>
<dbReference type="NCBIfam" id="TIGR00675">
    <property type="entry name" value="dcm"/>
    <property type="match status" value="1"/>
</dbReference>
<dbReference type="Gene3D" id="3.40.50.150">
    <property type="entry name" value="Vaccinia Virus protein VP39"/>
    <property type="match status" value="2"/>
</dbReference>
<dbReference type="GO" id="GO:0003886">
    <property type="term" value="F:DNA (cytosine-5-)-methyltransferase activity"/>
    <property type="evidence" value="ECO:0007669"/>
    <property type="project" value="UniProtKB-EC"/>
</dbReference>
<organism evidence="9 10">
    <name type="scientific">Yersinia enterocolitica</name>
    <dbReference type="NCBI Taxonomy" id="630"/>
    <lineage>
        <taxon>Bacteria</taxon>
        <taxon>Pseudomonadati</taxon>
        <taxon>Pseudomonadota</taxon>
        <taxon>Gammaproteobacteria</taxon>
        <taxon>Enterobacterales</taxon>
        <taxon>Yersiniaceae</taxon>
        <taxon>Yersinia</taxon>
    </lineage>
</organism>
<accession>A0ABM9S3J4</accession>
<evidence type="ECO:0000313" key="10">
    <source>
        <dbReference type="Proteomes" id="UP000041601"/>
    </source>
</evidence>
<dbReference type="InterPro" id="IPR001525">
    <property type="entry name" value="C5_MeTfrase"/>
</dbReference>
<evidence type="ECO:0000256" key="2">
    <source>
        <dbReference type="ARBA" id="ARBA00022603"/>
    </source>
</evidence>
<dbReference type="PROSITE" id="PS51679">
    <property type="entry name" value="SAM_MT_C5"/>
    <property type="match status" value="1"/>
</dbReference>
<comment type="similarity">
    <text evidence="7 8">Belongs to the class I-like SAM-binding methyltransferase superfamily. C5-methyltransferase family.</text>
</comment>
<dbReference type="PANTHER" id="PTHR46098:SF1">
    <property type="entry name" value="TRNA (CYTOSINE(38)-C(5))-METHYLTRANSFERASE"/>
    <property type="match status" value="1"/>
</dbReference>
<dbReference type="PRINTS" id="PR00105">
    <property type="entry name" value="C5METTRFRASE"/>
</dbReference>
<dbReference type="Pfam" id="PF00145">
    <property type="entry name" value="DNA_methylase"/>
    <property type="match status" value="1"/>
</dbReference>
<evidence type="ECO:0000256" key="1">
    <source>
        <dbReference type="ARBA" id="ARBA00011975"/>
    </source>
</evidence>
<gene>
    <name evidence="9" type="primary">banIM</name>
    <name evidence="9" type="ORF">ERS137959_02894</name>
</gene>
<keyword evidence="10" id="KW-1185">Reference proteome</keyword>